<dbReference type="EMBL" id="JF284603">
    <property type="protein sequence ID" value="AEL23149.1"/>
    <property type="molecule type" value="mRNA"/>
</dbReference>
<reference evidence="1" key="1">
    <citation type="journal article" date="2011" name="Dev. Comp. Immunol.">
        <title>Differential gene expression profile from haematopoietic tissue stem cells of red claw crayfish, Cherax quadricarinatus, in response to WSSV infection.</title>
        <authorList>
            <person name="Liu H.P."/>
            <person name="Chen R.Y."/>
            <person name="Zhang Q.X."/>
            <person name="Peng H."/>
            <person name="Wang K.J."/>
        </authorList>
    </citation>
    <scope>NUCLEOTIDE SEQUENCE</scope>
</reference>
<name>G0ZJF2_CHEQU</name>
<protein>
    <submittedName>
        <fullName evidence="1">Uncharacterized protein</fullName>
    </submittedName>
</protein>
<reference evidence="1" key="2">
    <citation type="submission" date="2011-02" db="EMBL/GenBank/DDBJ databases">
        <authorList>
            <person name="Liu H.-P."/>
            <person name="Chen R.-Y."/>
            <person name="Zhang Q.-X."/>
            <person name="Peng H."/>
            <person name="Wang K.-J."/>
        </authorList>
    </citation>
    <scope>NUCLEOTIDE SEQUENCE</scope>
</reference>
<accession>G0ZJF2</accession>
<evidence type="ECO:0000313" key="1">
    <source>
        <dbReference type="EMBL" id="AEL23149.1"/>
    </source>
</evidence>
<sequence>MGGTQIRFKKREDGFISLDQDSFTGIKAPTSIES</sequence>
<proteinExistence type="evidence at transcript level"/>
<organism evidence="1">
    <name type="scientific">Cherax quadricarinatus</name>
    <name type="common">Australian red claw crayfish</name>
    <dbReference type="NCBI Taxonomy" id="27406"/>
    <lineage>
        <taxon>Eukaryota</taxon>
        <taxon>Metazoa</taxon>
        <taxon>Ecdysozoa</taxon>
        <taxon>Arthropoda</taxon>
        <taxon>Crustacea</taxon>
        <taxon>Multicrustacea</taxon>
        <taxon>Malacostraca</taxon>
        <taxon>Eumalacostraca</taxon>
        <taxon>Eucarida</taxon>
        <taxon>Decapoda</taxon>
        <taxon>Pleocyemata</taxon>
        <taxon>Astacidea</taxon>
        <taxon>Parastacoidea</taxon>
        <taxon>Parastacidae</taxon>
        <taxon>Cherax</taxon>
    </lineage>
</organism>
<dbReference type="AlphaFoldDB" id="G0ZJF2"/>